<dbReference type="Proteomes" id="UP000316584">
    <property type="component" value="Chromosome"/>
</dbReference>
<dbReference type="KEGG" id="lug:FPZ22_11775"/>
<dbReference type="GO" id="GO:0120147">
    <property type="term" value="F:formylglycine-generating oxidase activity"/>
    <property type="evidence" value="ECO:0007669"/>
    <property type="project" value="TreeGrafter"/>
</dbReference>
<evidence type="ECO:0000259" key="2">
    <source>
        <dbReference type="Pfam" id="PF03781"/>
    </source>
</evidence>
<evidence type="ECO:0000313" key="4">
    <source>
        <dbReference type="Proteomes" id="UP000316584"/>
    </source>
</evidence>
<organism evidence="3 4">
    <name type="scientific">Luteimonas granuli</name>
    <dbReference type="NCBI Taxonomy" id="1176533"/>
    <lineage>
        <taxon>Bacteria</taxon>
        <taxon>Pseudomonadati</taxon>
        <taxon>Pseudomonadota</taxon>
        <taxon>Gammaproteobacteria</taxon>
        <taxon>Lysobacterales</taxon>
        <taxon>Lysobacteraceae</taxon>
        <taxon>Luteimonas</taxon>
    </lineage>
</organism>
<dbReference type="Gene3D" id="3.90.1580.10">
    <property type="entry name" value="paralog of FGE (formylglycine-generating enzyme)"/>
    <property type="match status" value="1"/>
</dbReference>
<dbReference type="OrthoDB" id="9768004at2"/>
<dbReference type="InterPro" id="IPR005532">
    <property type="entry name" value="SUMF_dom"/>
</dbReference>
<feature type="domain" description="Sulfatase-modifying factor enzyme-like" evidence="2">
    <location>
        <begin position="370"/>
        <end position="643"/>
    </location>
</feature>
<evidence type="ECO:0000256" key="1">
    <source>
        <dbReference type="SAM" id="MobiDB-lite"/>
    </source>
</evidence>
<accession>A0A518N6E0</accession>
<dbReference type="PANTHER" id="PTHR23150">
    <property type="entry name" value="SULFATASE MODIFYING FACTOR 1, 2"/>
    <property type="match status" value="1"/>
</dbReference>
<protein>
    <submittedName>
        <fullName evidence="3">Formylglycine-generating enzyme family protein</fullName>
    </submittedName>
</protein>
<evidence type="ECO:0000313" key="3">
    <source>
        <dbReference type="EMBL" id="QDW67470.1"/>
    </source>
</evidence>
<dbReference type="AlphaFoldDB" id="A0A518N6E0"/>
<dbReference type="SUPFAM" id="SSF56436">
    <property type="entry name" value="C-type lectin-like"/>
    <property type="match status" value="1"/>
</dbReference>
<dbReference type="InterPro" id="IPR051043">
    <property type="entry name" value="Sulfatase_Mod_Factor_Kinase"/>
</dbReference>
<dbReference type="InterPro" id="IPR016187">
    <property type="entry name" value="CTDL_fold"/>
</dbReference>
<feature type="region of interest" description="Disordered" evidence="1">
    <location>
        <begin position="514"/>
        <end position="546"/>
    </location>
</feature>
<dbReference type="Pfam" id="PF03781">
    <property type="entry name" value="FGE-sulfatase"/>
    <property type="match status" value="1"/>
</dbReference>
<keyword evidence="4" id="KW-1185">Reference proteome</keyword>
<sequence length="645" mass="69174">MSRHRCPAAAACRNLAPVIALRTTPGPAARPFRTGMTVAFALLVAAGCGREQAEAPAVEPAADAARQVDGSVTISGDDRLAGSLTWRAPRVALAEGDEALVAALDRAGEALEAGDLEASADSAIPLYLAVLERDPGSKPAAEGLERSLSALLAQGAAALGRAGDDDDALHRARMVAAVARSLRPAEQRVRDYLADVDRAEHLAEINQAAERELRAGRLGESGDGALARVREALALDEDQPRALQLRAAVESAMIRRAEDAASAGDFDGAAEWLDHAEAVRGGAGAVADARTRLDTRRRAWILRLRDEGIAALPRAGGIEDARALLARMLVLAEPGNAAVAELRERIDLAVHYGNFRPGQRFTDRAGGGRGPQMVVVPHGGFSMGAADADRDAEDSERPRRNLRFDRGFALSLTEITVGEFRRFVDATGYRTRAERRGFSMAYDERSGNFVRRSRVDWRMDFAGARAADDLPVLHVSARDAQAYVDWLAEVSGERYRLPSEAEFEYALRAGGTGRYPWGDGPPPEGVGNLTGDKDRSPGGRGWSNAFEDYDDGHWGPAPVGSFTPNAFGLHDLEGNVSEWVADCWHDSYRRAPASGAAWVNPGCRMQVVRGGAWASSPAQTRSSWRAPSPVDNTNARVGFRVARDI</sequence>
<name>A0A518N6E0_9GAMM</name>
<proteinExistence type="predicted"/>
<gene>
    <name evidence="3" type="ORF">FPZ22_11775</name>
</gene>
<dbReference type="EMBL" id="CP042218">
    <property type="protein sequence ID" value="QDW67470.1"/>
    <property type="molecule type" value="Genomic_DNA"/>
</dbReference>
<reference evidence="3 4" key="1">
    <citation type="submission" date="2019-07" db="EMBL/GenBank/DDBJ databases">
        <title>Full genome sequence of Luteimonas sp. Gr-4.</title>
        <authorList>
            <person name="Im W.-T."/>
        </authorList>
    </citation>
    <scope>NUCLEOTIDE SEQUENCE [LARGE SCALE GENOMIC DNA]</scope>
    <source>
        <strain evidence="3 4">Gr-4</strain>
    </source>
</reference>
<dbReference type="InterPro" id="IPR042095">
    <property type="entry name" value="SUMF_sf"/>
</dbReference>
<dbReference type="PANTHER" id="PTHR23150:SF35">
    <property type="entry name" value="BLL6746 PROTEIN"/>
    <property type="match status" value="1"/>
</dbReference>